<dbReference type="OrthoDB" id="194443at2759"/>
<dbReference type="STRING" id="321146.A0A139HN39"/>
<sequence>MAAASHLVEVNPAIFLDPTITTILAGPDRSRYAVHKALLCQKSGYFTSAYNTSMKEAIEDTFTISDLPDEAFRSLITWLYTGKVFLQPGQDSSQYMAIASASTGDQSNDNEADSDGNSEAENDILEWSEDGSIRDGWYEDSDRDPDSSDDEMLYEDEDEDEKRIEQAGEMTSGQRSEAFKIAQVFPGFLKLDELDVYQLSCLLRMHEGEACGKEFREKCKAMLETKLEETAVGEDSSKTDTYGQDEIDTYDRLIDIYILADRFDIQGLRIDIMNLIEGHKAEQGDYVSNGTLPELSTIAKACENLPPTSDLRLWLVHGLAFECSAQAEDLEILPKDFLADVLATMGQKAKWLWTKDDWPQYQDECLCHAHESQDEVKRRLVNGVGDQSLRGR</sequence>
<evidence type="ECO:0000313" key="4">
    <source>
        <dbReference type="Proteomes" id="UP000070133"/>
    </source>
</evidence>
<dbReference type="PANTHER" id="PTHR47843">
    <property type="entry name" value="BTB DOMAIN-CONTAINING PROTEIN-RELATED"/>
    <property type="match status" value="1"/>
</dbReference>
<keyword evidence="4" id="KW-1185">Reference proteome</keyword>
<feature type="region of interest" description="Disordered" evidence="1">
    <location>
        <begin position="102"/>
        <end position="174"/>
    </location>
</feature>
<name>A0A139HN39_9PEZI</name>
<dbReference type="PROSITE" id="PS50097">
    <property type="entry name" value="BTB"/>
    <property type="match status" value="1"/>
</dbReference>
<comment type="caution">
    <text evidence="3">The sequence shown here is derived from an EMBL/GenBank/DDBJ whole genome shotgun (WGS) entry which is preliminary data.</text>
</comment>
<reference evidence="3 4" key="1">
    <citation type="submission" date="2015-07" db="EMBL/GenBank/DDBJ databases">
        <title>Comparative genomics of the Sigatoka disease complex on banana suggests a link between parallel evolutionary changes in Pseudocercospora fijiensis and Pseudocercospora eumusae and increased virulence on the banana host.</title>
        <authorList>
            <person name="Chang T.-C."/>
            <person name="Salvucci A."/>
            <person name="Crous P.W."/>
            <person name="Stergiopoulos I."/>
        </authorList>
    </citation>
    <scope>NUCLEOTIDE SEQUENCE [LARGE SCALE GENOMIC DNA]</scope>
    <source>
        <strain evidence="3 4">CBS 114824</strain>
    </source>
</reference>
<evidence type="ECO:0000259" key="2">
    <source>
        <dbReference type="PROSITE" id="PS50097"/>
    </source>
</evidence>
<dbReference type="PANTHER" id="PTHR47843:SF2">
    <property type="entry name" value="BTB DOMAIN-CONTAINING PROTEIN"/>
    <property type="match status" value="1"/>
</dbReference>
<proteinExistence type="predicted"/>
<evidence type="ECO:0000256" key="1">
    <source>
        <dbReference type="SAM" id="MobiDB-lite"/>
    </source>
</evidence>
<dbReference type="AlphaFoldDB" id="A0A139HN39"/>
<dbReference type="InterPro" id="IPR011333">
    <property type="entry name" value="SKP1/BTB/POZ_sf"/>
</dbReference>
<accession>A0A139HN39</accession>
<protein>
    <recommendedName>
        <fullName evidence="2">BTB domain-containing protein</fullName>
    </recommendedName>
</protein>
<dbReference type="CDD" id="cd18186">
    <property type="entry name" value="BTB_POZ_ZBTB_KLHL-like"/>
    <property type="match status" value="1"/>
</dbReference>
<dbReference type="SUPFAM" id="SSF54695">
    <property type="entry name" value="POZ domain"/>
    <property type="match status" value="1"/>
</dbReference>
<feature type="domain" description="BTB" evidence="2">
    <location>
        <begin position="19"/>
        <end position="88"/>
    </location>
</feature>
<feature type="compositionally biased region" description="Acidic residues" evidence="1">
    <location>
        <begin position="138"/>
        <end position="160"/>
    </location>
</feature>
<dbReference type="InterPro" id="IPR000210">
    <property type="entry name" value="BTB/POZ_dom"/>
</dbReference>
<dbReference type="Proteomes" id="UP000070133">
    <property type="component" value="Unassembled WGS sequence"/>
</dbReference>
<dbReference type="Pfam" id="PF00651">
    <property type="entry name" value="BTB"/>
    <property type="match status" value="1"/>
</dbReference>
<dbReference type="EMBL" id="LFZN01000027">
    <property type="protein sequence ID" value="KXT03789.1"/>
    <property type="molecule type" value="Genomic_DNA"/>
</dbReference>
<evidence type="ECO:0000313" key="3">
    <source>
        <dbReference type="EMBL" id="KXT03789.1"/>
    </source>
</evidence>
<gene>
    <name evidence="3" type="ORF">AC578_754</name>
</gene>
<organism evidence="3 4">
    <name type="scientific">Pseudocercospora eumusae</name>
    <dbReference type="NCBI Taxonomy" id="321146"/>
    <lineage>
        <taxon>Eukaryota</taxon>
        <taxon>Fungi</taxon>
        <taxon>Dikarya</taxon>
        <taxon>Ascomycota</taxon>
        <taxon>Pezizomycotina</taxon>
        <taxon>Dothideomycetes</taxon>
        <taxon>Dothideomycetidae</taxon>
        <taxon>Mycosphaerellales</taxon>
        <taxon>Mycosphaerellaceae</taxon>
        <taxon>Pseudocercospora</taxon>
    </lineage>
</organism>
<dbReference type="Gene3D" id="3.30.710.10">
    <property type="entry name" value="Potassium Channel Kv1.1, Chain A"/>
    <property type="match status" value="1"/>
</dbReference>
<feature type="compositionally biased region" description="Acidic residues" evidence="1">
    <location>
        <begin position="108"/>
        <end position="129"/>
    </location>
</feature>